<accession>A0A368PLK8</accession>
<reference evidence="1" key="2">
    <citation type="submission" date="2015-07" db="EMBL/GenBank/DDBJ databases">
        <authorList>
            <person name="Noorani M."/>
        </authorList>
    </citation>
    <scope>NUCLEOTIDE SEQUENCE</scope>
    <source>
        <strain evidence="1">Yugu1</strain>
    </source>
</reference>
<protein>
    <submittedName>
        <fullName evidence="1">Uncharacterized protein</fullName>
    </submittedName>
</protein>
<organism evidence="1">
    <name type="scientific">Setaria italica</name>
    <name type="common">Foxtail millet</name>
    <name type="synonym">Panicum italicum</name>
    <dbReference type="NCBI Taxonomy" id="4555"/>
    <lineage>
        <taxon>Eukaryota</taxon>
        <taxon>Viridiplantae</taxon>
        <taxon>Streptophyta</taxon>
        <taxon>Embryophyta</taxon>
        <taxon>Tracheophyta</taxon>
        <taxon>Spermatophyta</taxon>
        <taxon>Magnoliopsida</taxon>
        <taxon>Liliopsida</taxon>
        <taxon>Poales</taxon>
        <taxon>Poaceae</taxon>
        <taxon>PACMAD clade</taxon>
        <taxon>Panicoideae</taxon>
        <taxon>Panicodae</taxon>
        <taxon>Paniceae</taxon>
        <taxon>Cenchrinae</taxon>
        <taxon>Setaria</taxon>
    </lineage>
</organism>
<sequence>MPVEVRLADWATARVPVPAFSFTTCYLDGRYVLPLRLVSYYWQPALLQCQVQVKRRNGC</sequence>
<dbReference type="EMBL" id="CM003528">
    <property type="protein sequence ID" value="RCV05890.1"/>
    <property type="molecule type" value="Genomic_DNA"/>
</dbReference>
<gene>
    <name evidence="1" type="ORF">SETIT_1G119000v2</name>
</gene>
<reference evidence="1" key="1">
    <citation type="journal article" date="2012" name="Nat. Biotechnol.">
        <title>Reference genome sequence of the model plant Setaria.</title>
        <authorList>
            <person name="Bennetzen J.L."/>
            <person name="Schmutz J."/>
            <person name="Wang H."/>
            <person name="Percifield R."/>
            <person name="Hawkins J."/>
            <person name="Pontaroli A.C."/>
            <person name="Estep M."/>
            <person name="Feng L."/>
            <person name="Vaughn J.N."/>
            <person name="Grimwood J."/>
            <person name="Jenkins J."/>
            <person name="Barry K."/>
            <person name="Lindquist E."/>
            <person name="Hellsten U."/>
            <person name="Deshpande S."/>
            <person name="Wang X."/>
            <person name="Wu X."/>
            <person name="Mitros T."/>
            <person name="Triplett J."/>
            <person name="Yang X."/>
            <person name="Ye C.Y."/>
            <person name="Mauro-Herrera M."/>
            <person name="Wang L."/>
            <person name="Li P."/>
            <person name="Sharma M."/>
            <person name="Sharma R."/>
            <person name="Ronald P.C."/>
            <person name="Panaud O."/>
            <person name="Kellogg E.A."/>
            <person name="Brutnell T.P."/>
            <person name="Doust A.N."/>
            <person name="Tuskan G.A."/>
            <person name="Rokhsar D."/>
            <person name="Devos K.M."/>
        </authorList>
    </citation>
    <scope>NUCLEOTIDE SEQUENCE [LARGE SCALE GENOMIC DNA]</scope>
    <source>
        <strain evidence="1">Yugu1</strain>
    </source>
</reference>
<dbReference type="AlphaFoldDB" id="A0A368PLK8"/>
<name>A0A368PLK8_SETIT</name>
<evidence type="ECO:0000313" key="1">
    <source>
        <dbReference type="EMBL" id="RCV05890.1"/>
    </source>
</evidence>
<proteinExistence type="predicted"/>